<proteinExistence type="predicted"/>
<sequence>MLSRKREDVQKRHELIQRLRRKPRFTLGQIALAVGLADHSSVLHHLNGS</sequence>
<feature type="non-terminal residue" evidence="1">
    <location>
        <position position="49"/>
    </location>
</feature>
<comment type="caution">
    <text evidence="1">The sequence shown here is derived from an EMBL/GenBank/DDBJ whole genome shotgun (WGS) entry which is preliminary data.</text>
</comment>
<gene>
    <name evidence="1" type="ORF">LCGC14_1227210</name>
</gene>
<name>A0A0F9LDN6_9ZZZZ</name>
<evidence type="ECO:0000313" key="1">
    <source>
        <dbReference type="EMBL" id="KKM91583.1"/>
    </source>
</evidence>
<evidence type="ECO:0008006" key="2">
    <source>
        <dbReference type="Google" id="ProtNLM"/>
    </source>
</evidence>
<organism evidence="1">
    <name type="scientific">marine sediment metagenome</name>
    <dbReference type="NCBI Taxonomy" id="412755"/>
    <lineage>
        <taxon>unclassified sequences</taxon>
        <taxon>metagenomes</taxon>
        <taxon>ecological metagenomes</taxon>
    </lineage>
</organism>
<reference evidence="1" key="1">
    <citation type="journal article" date="2015" name="Nature">
        <title>Complex archaea that bridge the gap between prokaryotes and eukaryotes.</title>
        <authorList>
            <person name="Spang A."/>
            <person name="Saw J.H."/>
            <person name="Jorgensen S.L."/>
            <person name="Zaremba-Niedzwiedzka K."/>
            <person name="Martijn J."/>
            <person name="Lind A.E."/>
            <person name="van Eijk R."/>
            <person name="Schleper C."/>
            <person name="Guy L."/>
            <person name="Ettema T.J."/>
        </authorList>
    </citation>
    <scope>NUCLEOTIDE SEQUENCE</scope>
</reference>
<dbReference type="InterPro" id="IPR010921">
    <property type="entry name" value="Trp_repressor/repl_initiator"/>
</dbReference>
<dbReference type="GO" id="GO:0043565">
    <property type="term" value="F:sequence-specific DNA binding"/>
    <property type="evidence" value="ECO:0007669"/>
    <property type="project" value="InterPro"/>
</dbReference>
<dbReference type="AlphaFoldDB" id="A0A0F9LDN6"/>
<accession>A0A0F9LDN6</accession>
<dbReference type="EMBL" id="LAZR01006514">
    <property type="protein sequence ID" value="KKM91583.1"/>
    <property type="molecule type" value="Genomic_DNA"/>
</dbReference>
<dbReference type="Gene3D" id="1.10.1750.10">
    <property type="match status" value="1"/>
</dbReference>
<protein>
    <recommendedName>
        <fullName evidence="2">HTH iclR-type domain-containing protein</fullName>
    </recommendedName>
</protein>